<dbReference type="SUPFAM" id="SSF56935">
    <property type="entry name" value="Porins"/>
    <property type="match status" value="1"/>
</dbReference>
<dbReference type="InterPro" id="IPR050298">
    <property type="entry name" value="Gram-neg_bact_OMP"/>
</dbReference>
<evidence type="ECO:0000256" key="3">
    <source>
        <dbReference type="ARBA" id="ARBA00022448"/>
    </source>
</evidence>
<keyword evidence="6" id="KW-0732">Signal</keyword>
<evidence type="ECO:0000256" key="8">
    <source>
        <dbReference type="ARBA" id="ARBA00023114"/>
    </source>
</evidence>
<evidence type="ECO:0000256" key="4">
    <source>
        <dbReference type="ARBA" id="ARBA00022452"/>
    </source>
</evidence>
<dbReference type="Pfam" id="PF13609">
    <property type="entry name" value="Porin_4"/>
    <property type="match status" value="1"/>
</dbReference>
<evidence type="ECO:0000259" key="11">
    <source>
        <dbReference type="Pfam" id="PF13609"/>
    </source>
</evidence>
<dbReference type="Proteomes" id="UP000461670">
    <property type="component" value="Unassembled WGS sequence"/>
</dbReference>
<protein>
    <submittedName>
        <fullName evidence="12">Outer membrane porin protein 32</fullName>
    </submittedName>
</protein>
<dbReference type="PANTHER" id="PTHR34501">
    <property type="entry name" value="PROTEIN YDDL-RELATED"/>
    <property type="match status" value="1"/>
</dbReference>
<dbReference type="PANTHER" id="PTHR34501:SF9">
    <property type="entry name" value="MAJOR OUTER MEMBRANE PROTEIN P.IA"/>
    <property type="match status" value="1"/>
</dbReference>
<keyword evidence="7" id="KW-0406">Ion transport</keyword>
<evidence type="ECO:0000256" key="9">
    <source>
        <dbReference type="ARBA" id="ARBA00023136"/>
    </source>
</evidence>
<comment type="subcellular location">
    <subcellularLocation>
        <location evidence="1">Cell outer membrane</location>
        <topology evidence="1">Multi-pass membrane protein</topology>
    </subcellularLocation>
</comment>
<keyword evidence="4" id="KW-1134">Transmembrane beta strand</keyword>
<dbReference type="InterPro" id="IPR002299">
    <property type="entry name" value="Porin_Neis"/>
</dbReference>
<gene>
    <name evidence="12" type="ORF">GAK30_03705</name>
</gene>
<keyword evidence="10" id="KW-0998">Cell outer membrane</keyword>
<comment type="caution">
    <text evidence="12">The sequence shown here is derived from an EMBL/GenBank/DDBJ whole genome shotgun (WGS) entry which is preliminary data.</text>
</comment>
<dbReference type="GO" id="GO:0015288">
    <property type="term" value="F:porin activity"/>
    <property type="evidence" value="ECO:0007669"/>
    <property type="project" value="UniProtKB-KW"/>
</dbReference>
<reference evidence="13" key="1">
    <citation type="journal article" date="2020" name="MBio">
        <title>Horizontal gene transfer to a defensive symbiont with a reduced genome amongst a multipartite beetle microbiome.</title>
        <authorList>
            <person name="Waterworth S.C."/>
            <person name="Florez L.V."/>
            <person name="Rees E.R."/>
            <person name="Hertweck C."/>
            <person name="Kaltenpoth M."/>
            <person name="Kwan J.C."/>
        </authorList>
    </citation>
    <scope>NUCLEOTIDE SEQUENCE [LARGE SCALE GENOMIC DNA]</scope>
</reference>
<dbReference type="PRINTS" id="PR00182">
    <property type="entry name" value="ECOLNEIPORIN"/>
</dbReference>
<dbReference type="GO" id="GO:0046930">
    <property type="term" value="C:pore complex"/>
    <property type="evidence" value="ECO:0007669"/>
    <property type="project" value="UniProtKB-KW"/>
</dbReference>
<keyword evidence="5" id="KW-0812">Transmembrane</keyword>
<evidence type="ECO:0000256" key="2">
    <source>
        <dbReference type="ARBA" id="ARBA00011233"/>
    </source>
</evidence>
<sequence>MSAISTGAFAQSSVSIYGRIDVGYKWSNINTPKFSQNSGQVTGSRLGFVGTEDLGNGLRAGFVVEQGFAADNGESTLNGGLGGRQSFVSLSHKQWGEIRAGRQYALTDDQAGNYAPFSTSGYAFGASSYILNDDQSRLNNALTYATPKLGNFTVRLQAGTKESNSNGALTNSSTTVTTGESRAHYAGALIYANGPAAFSLTLSKNYGNDTNLDRNNKLITQIGGSYDLGGVKLFANYEHDGTKAGYGVAGSSSFGKKNAYLIGVNVPAGPWILKAALGYAENANRATRSTVQGAVKQASIGADYNFSKRTRAYVGAGLLNGDFDGKGLKTDQRKAKSVVTGLIHTF</sequence>
<evidence type="ECO:0000313" key="13">
    <source>
        <dbReference type="Proteomes" id="UP000461670"/>
    </source>
</evidence>
<keyword evidence="8" id="KW-0626">Porin</keyword>
<name>A0A7V8FKJ7_9BURK</name>
<keyword evidence="9" id="KW-0472">Membrane</keyword>
<dbReference type="AlphaFoldDB" id="A0A7V8FKJ7"/>
<comment type="subunit">
    <text evidence="2">Homotrimer.</text>
</comment>
<dbReference type="PRINTS" id="PR00184">
    <property type="entry name" value="NEISSPPORIN"/>
</dbReference>
<dbReference type="InterPro" id="IPR023614">
    <property type="entry name" value="Porin_dom_sf"/>
</dbReference>
<accession>A0A7V8FKJ7</accession>
<proteinExistence type="predicted"/>
<evidence type="ECO:0000313" key="12">
    <source>
        <dbReference type="EMBL" id="KAF1018382.1"/>
    </source>
</evidence>
<evidence type="ECO:0000256" key="10">
    <source>
        <dbReference type="ARBA" id="ARBA00023237"/>
    </source>
</evidence>
<feature type="domain" description="Porin" evidence="11">
    <location>
        <begin position="3"/>
        <end position="321"/>
    </location>
</feature>
<organism evidence="12 13">
    <name type="scientific">Paracidovorax wautersii</name>
    <dbReference type="NCBI Taxonomy" id="1177982"/>
    <lineage>
        <taxon>Bacteria</taxon>
        <taxon>Pseudomonadati</taxon>
        <taxon>Pseudomonadota</taxon>
        <taxon>Betaproteobacteria</taxon>
        <taxon>Burkholderiales</taxon>
        <taxon>Comamonadaceae</taxon>
        <taxon>Paracidovorax</taxon>
    </lineage>
</organism>
<dbReference type="InterPro" id="IPR001702">
    <property type="entry name" value="Porin_Gram-ve"/>
</dbReference>
<dbReference type="Gene3D" id="2.40.160.10">
    <property type="entry name" value="Porin"/>
    <property type="match status" value="1"/>
</dbReference>
<evidence type="ECO:0000256" key="1">
    <source>
        <dbReference type="ARBA" id="ARBA00004571"/>
    </source>
</evidence>
<dbReference type="CDD" id="cd00342">
    <property type="entry name" value="gram_neg_porins"/>
    <property type="match status" value="1"/>
</dbReference>
<dbReference type="InterPro" id="IPR033900">
    <property type="entry name" value="Gram_neg_porin_domain"/>
</dbReference>
<dbReference type="GO" id="GO:0034220">
    <property type="term" value="P:monoatomic ion transmembrane transport"/>
    <property type="evidence" value="ECO:0007669"/>
    <property type="project" value="InterPro"/>
</dbReference>
<evidence type="ECO:0000256" key="7">
    <source>
        <dbReference type="ARBA" id="ARBA00023065"/>
    </source>
</evidence>
<dbReference type="GO" id="GO:0009279">
    <property type="term" value="C:cell outer membrane"/>
    <property type="evidence" value="ECO:0007669"/>
    <property type="project" value="UniProtKB-SubCell"/>
</dbReference>
<dbReference type="EMBL" id="WNDQ01000088">
    <property type="protein sequence ID" value="KAF1018382.1"/>
    <property type="molecule type" value="Genomic_DNA"/>
</dbReference>
<evidence type="ECO:0000256" key="6">
    <source>
        <dbReference type="ARBA" id="ARBA00022729"/>
    </source>
</evidence>
<keyword evidence="3" id="KW-0813">Transport</keyword>
<evidence type="ECO:0000256" key="5">
    <source>
        <dbReference type="ARBA" id="ARBA00022692"/>
    </source>
</evidence>